<dbReference type="EMBL" id="CP076607">
    <property type="protein sequence ID" value="QWU13786.1"/>
    <property type="molecule type" value="Genomic_DNA"/>
</dbReference>
<accession>A0A1H8F8J7</accession>
<dbReference type="Proteomes" id="UP000198809">
    <property type="component" value="Unassembled WGS sequence"/>
</dbReference>
<dbReference type="Pfam" id="PF07336">
    <property type="entry name" value="ABATE"/>
    <property type="match status" value="1"/>
</dbReference>
<dbReference type="PANTHER" id="PTHR35525:SF3">
    <property type="entry name" value="BLL6575 PROTEIN"/>
    <property type="match status" value="1"/>
</dbReference>
<name>A0A1H8F8J7_9BACL</name>
<dbReference type="STRING" id="1333845.SAMN04487895_10114"/>
<dbReference type="SUPFAM" id="SSF160904">
    <property type="entry name" value="Jann2411-like"/>
    <property type="match status" value="1"/>
</dbReference>
<evidence type="ECO:0000313" key="2">
    <source>
        <dbReference type="EMBL" id="QWU13786.1"/>
    </source>
</evidence>
<reference evidence="3 4" key="1">
    <citation type="submission" date="2016-10" db="EMBL/GenBank/DDBJ databases">
        <authorList>
            <person name="de Groot N.N."/>
        </authorList>
    </citation>
    <scope>NUCLEOTIDE SEQUENCE [LARGE SCALE GENOMIC DNA]</scope>
    <source>
        <strain evidence="3 4">CGMCC 1.10238</strain>
    </source>
</reference>
<evidence type="ECO:0000259" key="1">
    <source>
        <dbReference type="Pfam" id="PF11706"/>
    </source>
</evidence>
<evidence type="ECO:0000313" key="5">
    <source>
        <dbReference type="Proteomes" id="UP000683429"/>
    </source>
</evidence>
<evidence type="ECO:0000313" key="4">
    <source>
        <dbReference type="Proteomes" id="UP000198809"/>
    </source>
</evidence>
<protein>
    <submittedName>
        <fullName evidence="2">CGNR zinc finger domain-containing protein</fullName>
    </submittedName>
    <submittedName>
        <fullName evidence="3">Putative stress-induced transcription regulator</fullName>
    </submittedName>
</protein>
<reference evidence="2 5" key="2">
    <citation type="submission" date="2021-06" db="EMBL/GenBank/DDBJ databases">
        <title>Whole genome sequence of Paenibacillus sophorae DSM23020 for comparative genomics.</title>
        <authorList>
            <person name="Kim M.-J."/>
            <person name="Lee G."/>
            <person name="Shin J.-H."/>
        </authorList>
    </citation>
    <scope>NUCLEOTIDE SEQUENCE [LARGE SCALE GENOMIC DNA]</scope>
    <source>
        <strain evidence="2 5">DSM 23020</strain>
    </source>
</reference>
<dbReference type="InterPro" id="IPR021005">
    <property type="entry name" value="Znf_CGNR"/>
</dbReference>
<sequence>MAGLKKNHFISNSISLNLVNTEENRRGKRYDLLENDEQVSHWLDLMFTERVILTEQFSQRNQYTHEEVSALRELRSFLRKGFQAIADGLQVDEQWVHTLESYRGKAPLTFVIKENRLLPVPSGTFANALLSLIAYDALELLVSGKLETIKRCSNPRCIWLFMDTTGKRKWCSMKICGNRMKVARHEHRA</sequence>
<feature type="domain" description="Zinc finger CGNR" evidence="1">
    <location>
        <begin position="149"/>
        <end position="188"/>
    </location>
</feature>
<dbReference type="Gene3D" id="1.10.3300.10">
    <property type="entry name" value="Jann2411-like domain"/>
    <property type="match status" value="1"/>
</dbReference>
<dbReference type="OrthoDB" id="123307at2"/>
<dbReference type="Proteomes" id="UP000683429">
    <property type="component" value="Chromosome"/>
</dbReference>
<dbReference type="RefSeq" id="WP_036605245.1">
    <property type="nucleotide sequence ID" value="NZ_CP076607.1"/>
</dbReference>
<dbReference type="AlphaFoldDB" id="A0A1H8F8J7"/>
<dbReference type="Pfam" id="PF11706">
    <property type="entry name" value="zf-CGNR"/>
    <property type="match status" value="1"/>
</dbReference>
<dbReference type="InterPro" id="IPR023286">
    <property type="entry name" value="ABATE_dom_sf"/>
</dbReference>
<evidence type="ECO:0000313" key="3">
    <source>
        <dbReference type="EMBL" id="SEN27537.1"/>
    </source>
</evidence>
<dbReference type="InterPro" id="IPR010852">
    <property type="entry name" value="ABATE"/>
</dbReference>
<dbReference type="PANTHER" id="PTHR35525">
    <property type="entry name" value="BLL6575 PROTEIN"/>
    <property type="match status" value="1"/>
</dbReference>
<keyword evidence="5" id="KW-1185">Reference proteome</keyword>
<dbReference type="EMBL" id="FODH01000001">
    <property type="protein sequence ID" value="SEN27537.1"/>
    <property type="molecule type" value="Genomic_DNA"/>
</dbReference>
<proteinExistence type="predicted"/>
<organism evidence="3 4">
    <name type="scientific">Paenibacillus sophorae</name>
    <dbReference type="NCBI Taxonomy" id="1333845"/>
    <lineage>
        <taxon>Bacteria</taxon>
        <taxon>Bacillati</taxon>
        <taxon>Bacillota</taxon>
        <taxon>Bacilli</taxon>
        <taxon>Bacillales</taxon>
        <taxon>Paenibacillaceae</taxon>
        <taxon>Paenibacillus</taxon>
    </lineage>
</organism>
<gene>
    <name evidence="2" type="ORF">KP014_17650</name>
    <name evidence="3" type="ORF">SAMN04487895_10114</name>
</gene>